<feature type="compositionally biased region" description="Basic and acidic residues" evidence="1">
    <location>
        <begin position="69"/>
        <end position="91"/>
    </location>
</feature>
<dbReference type="Proteomes" id="UP000429607">
    <property type="component" value="Unassembled WGS sequence"/>
</dbReference>
<protein>
    <submittedName>
        <fullName evidence="2">Uncharacterized protein</fullName>
    </submittedName>
</protein>
<proteinExistence type="predicted"/>
<evidence type="ECO:0000313" key="3">
    <source>
        <dbReference type="Proteomes" id="UP000429607"/>
    </source>
</evidence>
<gene>
    <name evidence="2" type="ORF">PR001_g27404</name>
</gene>
<dbReference type="EMBL" id="QXFV01004416">
    <property type="protein sequence ID" value="KAE8969759.1"/>
    <property type="molecule type" value="Genomic_DNA"/>
</dbReference>
<reference evidence="2 3" key="1">
    <citation type="submission" date="2018-09" db="EMBL/GenBank/DDBJ databases">
        <title>Genomic investigation of the strawberry pathogen Phytophthora fragariae indicates pathogenicity is determined by transcriptional variation in three key races.</title>
        <authorList>
            <person name="Adams T.M."/>
            <person name="Armitage A.D."/>
            <person name="Sobczyk M.K."/>
            <person name="Bates H.J."/>
            <person name="Dunwell J.M."/>
            <person name="Nellist C.F."/>
            <person name="Harrison R.J."/>
        </authorList>
    </citation>
    <scope>NUCLEOTIDE SEQUENCE [LARGE SCALE GENOMIC DNA]</scope>
    <source>
        <strain evidence="2 3">SCRP249</strain>
    </source>
</reference>
<name>A0A6A3HI53_9STRA</name>
<organism evidence="2 3">
    <name type="scientific">Phytophthora rubi</name>
    <dbReference type="NCBI Taxonomy" id="129364"/>
    <lineage>
        <taxon>Eukaryota</taxon>
        <taxon>Sar</taxon>
        <taxon>Stramenopiles</taxon>
        <taxon>Oomycota</taxon>
        <taxon>Peronosporomycetes</taxon>
        <taxon>Peronosporales</taxon>
        <taxon>Peronosporaceae</taxon>
        <taxon>Phytophthora</taxon>
    </lineage>
</organism>
<dbReference type="AlphaFoldDB" id="A0A6A3HI53"/>
<sequence length="132" mass="14451">MTRAENRGSCLKIKLRVPPDAIAKLKQQQELAACSTMCYQVAENAEQERDPAVAAELERGVVVAAEKGHDPAVASEQERDPAVAAEQERDPAVAAEQSRNVPMVIEKSTDHVTQGRRRACCEPTDIVTQRET</sequence>
<evidence type="ECO:0000313" key="2">
    <source>
        <dbReference type="EMBL" id="KAE8969759.1"/>
    </source>
</evidence>
<accession>A0A6A3HI53</accession>
<evidence type="ECO:0000256" key="1">
    <source>
        <dbReference type="SAM" id="MobiDB-lite"/>
    </source>
</evidence>
<comment type="caution">
    <text evidence="2">The sequence shown here is derived from an EMBL/GenBank/DDBJ whole genome shotgun (WGS) entry which is preliminary data.</text>
</comment>
<feature type="region of interest" description="Disordered" evidence="1">
    <location>
        <begin position="69"/>
        <end position="99"/>
    </location>
</feature>